<dbReference type="Gene3D" id="1.20.1280.50">
    <property type="match status" value="1"/>
</dbReference>
<comment type="caution">
    <text evidence="3">The sequence shown here is derived from an EMBL/GenBank/DDBJ whole genome shotgun (WGS) entry which is preliminary data.</text>
</comment>
<dbReference type="InterPro" id="IPR050796">
    <property type="entry name" value="SCF_F-box_component"/>
</dbReference>
<accession>A0AA88D2F5</accession>
<dbReference type="EMBL" id="BTGU01000008">
    <property type="protein sequence ID" value="GMN38697.1"/>
    <property type="molecule type" value="Genomic_DNA"/>
</dbReference>
<evidence type="ECO:0000313" key="3">
    <source>
        <dbReference type="EMBL" id="GMN38697.1"/>
    </source>
</evidence>
<dbReference type="NCBIfam" id="TIGR01640">
    <property type="entry name" value="F_box_assoc_1"/>
    <property type="match status" value="1"/>
</dbReference>
<protein>
    <recommendedName>
        <fullName evidence="2">F-box domain-containing protein</fullName>
    </recommendedName>
</protein>
<evidence type="ECO:0000256" key="1">
    <source>
        <dbReference type="SAM" id="MobiDB-lite"/>
    </source>
</evidence>
<dbReference type="PROSITE" id="PS50181">
    <property type="entry name" value="FBOX"/>
    <property type="match status" value="1"/>
</dbReference>
<dbReference type="SMART" id="SM00256">
    <property type="entry name" value="FBOX"/>
    <property type="match status" value="1"/>
</dbReference>
<organism evidence="3 4">
    <name type="scientific">Ficus carica</name>
    <name type="common">Common fig</name>
    <dbReference type="NCBI Taxonomy" id="3494"/>
    <lineage>
        <taxon>Eukaryota</taxon>
        <taxon>Viridiplantae</taxon>
        <taxon>Streptophyta</taxon>
        <taxon>Embryophyta</taxon>
        <taxon>Tracheophyta</taxon>
        <taxon>Spermatophyta</taxon>
        <taxon>Magnoliopsida</taxon>
        <taxon>eudicotyledons</taxon>
        <taxon>Gunneridae</taxon>
        <taxon>Pentapetalae</taxon>
        <taxon>rosids</taxon>
        <taxon>fabids</taxon>
        <taxon>Rosales</taxon>
        <taxon>Moraceae</taxon>
        <taxon>Ficeae</taxon>
        <taxon>Ficus</taxon>
    </lineage>
</organism>
<name>A0AA88D2F5_FICCA</name>
<feature type="region of interest" description="Disordered" evidence="1">
    <location>
        <begin position="24"/>
        <end position="78"/>
    </location>
</feature>
<dbReference type="Pfam" id="PF08268">
    <property type="entry name" value="FBA_3"/>
    <property type="match status" value="1"/>
</dbReference>
<dbReference type="CDD" id="cd22157">
    <property type="entry name" value="F-box_AtFBW1-like"/>
    <property type="match status" value="1"/>
</dbReference>
<dbReference type="Pfam" id="PF00646">
    <property type="entry name" value="F-box"/>
    <property type="match status" value="1"/>
</dbReference>
<evidence type="ECO:0000313" key="4">
    <source>
        <dbReference type="Proteomes" id="UP001187192"/>
    </source>
</evidence>
<dbReference type="InterPro" id="IPR017451">
    <property type="entry name" value="F-box-assoc_interact_dom"/>
</dbReference>
<gene>
    <name evidence="3" type="ORF">TIFTF001_007925</name>
</gene>
<evidence type="ECO:0000259" key="2">
    <source>
        <dbReference type="PROSITE" id="PS50181"/>
    </source>
</evidence>
<dbReference type="PANTHER" id="PTHR31672:SF13">
    <property type="entry name" value="F-BOX PROTEIN CPR30-LIKE"/>
    <property type="match status" value="1"/>
</dbReference>
<dbReference type="InterPro" id="IPR013187">
    <property type="entry name" value="F-box-assoc_dom_typ3"/>
</dbReference>
<dbReference type="SUPFAM" id="SSF81383">
    <property type="entry name" value="F-box domain"/>
    <property type="match status" value="1"/>
</dbReference>
<dbReference type="AlphaFoldDB" id="A0AA88D2F5"/>
<dbReference type="PANTHER" id="PTHR31672">
    <property type="entry name" value="BNACNNG10540D PROTEIN"/>
    <property type="match status" value="1"/>
</dbReference>
<keyword evidence="4" id="KW-1185">Reference proteome</keyword>
<proteinExistence type="predicted"/>
<dbReference type="Proteomes" id="UP001187192">
    <property type="component" value="Unassembled WGS sequence"/>
</dbReference>
<dbReference type="InterPro" id="IPR001810">
    <property type="entry name" value="F-box_dom"/>
</dbReference>
<reference evidence="3" key="1">
    <citation type="submission" date="2023-07" db="EMBL/GenBank/DDBJ databases">
        <title>draft genome sequence of fig (Ficus carica).</title>
        <authorList>
            <person name="Takahashi T."/>
            <person name="Nishimura K."/>
        </authorList>
    </citation>
    <scope>NUCLEOTIDE SEQUENCE</scope>
</reference>
<sequence>MIVNGYPFNMNDFAGDACENFSSGATRGGSHENDRNLVGHPPTSDSVAGGHPNPNPPQRRPSLEMTTSSGCRRPSHSKSNPIRLPFVSIFDLIFNFTLVYVIDVNGVFGSSFADYAGRRTSDDCTGSDCGRLGEEKNGGKGNWGDRMWGFPKFPSYLHLTIGRSHPNLSTSNGAAVLPHLWLNATPSFSDPTQAYYMKSFCHLPKEVLEVIFLRVPPKSLKSFKRVCKSWYAIINDQSFIDKQLHNSIDNKYSPYVTFCLNWTRQDVSSLEKIRVLSVITIHDNDRGDGEHLPCVIEEMSLPPTPEIEKHIFQKETFVLCNPELGEFKLLHTPCLDPEFMFSGAGFGYDPKATDYKCFKLFGSVRDEKVSRALVYTLGTDSWREVKIDLNHCCYVKAGGVYCRGVYYWWNMGSSNSKQMVLSFDLSEEEFHKIQIPEHAQDPRIKVSRLALWNKSVVFFISTEYSEHSTSFEMWLMADNSSGVEGDGRFGSYNLRSQKFRKLPMDGMVGPAGSHAYLFQESSFNQEKVDA</sequence>
<dbReference type="InterPro" id="IPR036047">
    <property type="entry name" value="F-box-like_dom_sf"/>
</dbReference>
<feature type="domain" description="F-box" evidence="2">
    <location>
        <begin position="197"/>
        <end position="243"/>
    </location>
</feature>